<organism evidence="1 2">
    <name type="scientific">Vicugna pacos</name>
    <name type="common">Alpaca</name>
    <name type="synonym">Lama pacos</name>
    <dbReference type="NCBI Taxonomy" id="30538"/>
    <lineage>
        <taxon>Eukaryota</taxon>
        <taxon>Metazoa</taxon>
        <taxon>Chordata</taxon>
        <taxon>Craniata</taxon>
        <taxon>Vertebrata</taxon>
        <taxon>Euteleostomi</taxon>
        <taxon>Mammalia</taxon>
        <taxon>Eutheria</taxon>
        <taxon>Laurasiatheria</taxon>
        <taxon>Artiodactyla</taxon>
        <taxon>Tylopoda</taxon>
        <taxon>Camelidae</taxon>
        <taxon>Vicugna</taxon>
    </lineage>
</organism>
<dbReference type="Gene3D" id="1.10.20.10">
    <property type="entry name" value="Histone, subunit A"/>
    <property type="match status" value="1"/>
</dbReference>
<dbReference type="GO" id="GO:0003677">
    <property type="term" value="F:DNA binding"/>
    <property type="evidence" value="ECO:0007669"/>
    <property type="project" value="InterPro"/>
</dbReference>
<dbReference type="Proteomes" id="UP001652581">
    <property type="component" value="Chromosome X"/>
</dbReference>
<dbReference type="GO" id="GO:0000786">
    <property type="term" value="C:nucleosome"/>
    <property type="evidence" value="ECO:0007669"/>
    <property type="project" value="InterPro"/>
</dbReference>
<keyword evidence="1" id="KW-1185">Reference proteome</keyword>
<dbReference type="SUPFAM" id="SSF47113">
    <property type="entry name" value="Histone-fold"/>
    <property type="match status" value="1"/>
</dbReference>
<dbReference type="AlphaFoldDB" id="A0A6J0B5V5"/>
<dbReference type="InterPro" id="IPR002119">
    <property type="entry name" value="Histone_H2A"/>
</dbReference>
<dbReference type="RefSeq" id="XP_015107649.1">
    <property type="nucleotide sequence ID" value="XM_015252163.1"/>
</dbReference>
<reference evidence="2" key="1">
    <citation type="submission" date="2025-08" db="UniProtKB">
        <authorList>
            <consortium name="RefSeq"/>
        </authorList>
    </citation>
    <scope>IDENTIFICATION</scope>
</reference>
<dbReference type="InParanoid" id="A0A6J0B5V5"/>
<protein>
    <submittedName>
        <fullName evidence="2">Histone H2A-like 3</fullName>
    </submittedName>
</protein>
<evidence type="ECO:0000313" key="1">
    <source>
        <dbReference type="Proteomes" id="UP001652581"/>
    </source>
</evidence>
<accession>A0A6J0B5V5</accession>
<proteinExistence type="predicted"/>
<sequence length="105" mass="11928">MSGNRSCQSSCWLRKQTFSCSTKNKPLFPKSHADHLLQENHFAQQLNLSTQVFLSAILKYVTSNVLEVVGNKSHSNCRIQKAADNDLQLSHLFEEDTNSQARETF</sequence>
<gene>
    <name evidence="2" type="primary">LOC107035107</name>
</gene>
<dbReference type="KEGG" id="vpc:107035107"/>
<name>A0A6J0B5V5_VICPA</name>
<evidence type="ECO:0000313" key="2">
    <source>
        <dbReference type="RefSeq" id="XP_015107649.1"/>
    </source>
</evidence>
<dbReference type="GO" id="GO:0046982">
    <property type="term" value="F:protein heterodimerization activity"/>
    <property type="evidence" value="ECO:0007669"/>
    <property type="project" value="InterPro"/>
</dbReference>
<dbReference type="InterPro" id="IPR009072">
    <property type="entry name" value="Histone-fold"/>
</dbReference>
<dbReference type="PRINTS" id="PR00620">
    <property type="entry name" value="HISTONEH2A"/>
</dbReference>
<dbReference type="GeneID" id="107035107"/>
<dbReference type="GO" id="GO:0030527">
    <property type="term" value="F:structural constituent of chromatin"/>
    <property type="evidence" value="ECO:0007669"/>
    <property type="project" value="InterPro"/>
</dbReference>